<keyword evidence="1" id="KW-0472">Membrane</keyword>
<name>A0A813PVP0_9BILA</name>
<evidence type="ECO:0000313" key="3">
    <source>
        <dbReference type="EMBL" id="CAF0793800.1"/>
    </source>
</evidence>
<keyword evidence="1" id="KW-0812">Transmembrane</keyword>
<dbReference type="EMBL" id="CAJNOM010000006">
    <property type="protein sequence ID" value="CAF0758503.1"/>
    <property type="molecule type" value="Genomic_DNA"/>
</dbReference>
<accession>A0A813PVP0</accession>
<gene>
    <name evidence="3" type="ORF">BJG266_LOCUS4820</name>
    <name evidence="2" type="ORF">QVE165_LOCUS1914</name>
</gene>
<dbReference type="EMBL" id="CAJNOI010000012">
    <property type="protein sequence ID" value="CAF0793800.1"/>
    <property type="molecule type" value="Genomic_DNA"/>
</dbReference>
<comment type="caution">
    <text evidence="2">The sequence shown here is derived from an EMBL/GenBank/DDBJ whole genome shotgun (WGS) entry which is preliminary data.</text>
</comment>
<dbReference type="Proteomes" id="UP000663832">
    <property type="component" value="Unassembled WGS sequence"/>
</dbReference>
<sequence length="434" mass="47841">MPKLKLRDTIWIPTNNNKNFFIVCYTDIGPQSDGILDELRRAEIGIRAGSKVFIIPLTCALGIRKVVDKQKTLPSVSMGITGADRVTNAVEDNLPVATPLSRINRSWYQFFKTIRARMNVHKIIGLIQYQSSLTFDYLFFCVLASLIAGLGLLENNTVILVASMLVSPLMGPIMGFVIGIRVLDKKLWLSGIKSECTGILVAVLTGFLFGLCTTWSETKWGSSASFPTDEMRSRGDYRRLWFGALVALPSGAAAALSILGGNFGSLVGVAISASLLPPAVNTGLLFSYSLLSVAQPDIGRHSLEKINRTVTNIFPSTFVNCTAFVNNDYLPLYSCDMPKEAAQLGIFSFIITFINIMCICIMALIVLLIKRVVPIIPDNEITQLWRLEKKSAGAAFNNKIYVELDNENAQELEQISNEFGHVNGILQQHKEHIV</sequence>
<dbReference type="Pfam" id="PF04087">
    <property type="entry name" value="DUF389"/>
    <property type="match status" value="1"/>
</dbReference>
<dbReference type="PANTHER" id="PTHR20992:SF9">
    <property type="entry name" value="AT15442P-RELATED"/>
    <property type="match status" value="1"/>
</dbReference>
<keyword evidence="1" id="KW-1133">Transmembrane helix</keyword>
<evidence type="ECO:0000313" key="4">
    <source>
        <dbReference type="Proteomes" id="UP000663832"/>
    </source>
</evidence>
<evidence type="ECO:0000313" key="2">
    <source>
        <dbReference type="EMBL" id="CAF0758503.1"/>
    </source>
</evidence>
<feature type="transmembrane region" description="Helical" evidence="1">
    <location>
        <begin position="266"/>
        <end position="291"/>
    </location>
</feature>
<protein>
    <submittedName>
        <fullName evidence="2">Uncharacterized protein</fullName>
    </submittedName>
</protein>
<dbReference type="InterPro" id="IPR005240">
    <property type="entry name" value="DUF389"/>
</dbReference>
<feature type="transmembrane region" description="Helical" evidence="1">
    <location>
        <begin position="135"/>
        <end position="153"/>
    </location>
</feature>
<keyword evidence="4" id="KW-1185">Reference proteome</keyword>
<dbReference type="OrthoDB" id="543859at2759"/>
<feature type="transmembrane region" description="Helical" evidence="1">
    <location>
        <begin position="195"/>
        <end position="216"/>
    </location>
</feature>
<feature type="transmembrane region" description="Helical" evidence="1">
    <location>
        <begin position="346"/>
        <end position="369"/>
    </location>
</feature>
<feature type="transmembrane region" description="Helical" evidence="1">
    <location>
        <begin position="159"/>
        <end position="183"/>
    </location>
</feature>
<feature type="transmembrane region" description="Helical" evidence="1">
    <location>
        <begin position="240"/>
        <end position="259"/>
    </location>
</feature>
<dbReference type="PANTHER" id="PTHR20992">
    <property type="entry name" value="AT15442P-RELATED"/>
    <property type="match status" value="1"/>
</dbReference>
<organism evidence="2 4">
    <name type="scientific">Adineta steineri</name>
    <dbReference type="NCBI Taxonomy" id="433720"/>
    <lineage>
        <taxon>Eukaryota</taxon>
        <taxon>Metazoa</taxon>
        <taxon>Spiralia</taxon>
        <taxon>Gnathifera</taxon>
        <taxon>Rotifera</taxon>
        <taxon>Eurotatoria</taxon>
        <taxon>Bdelloidea</taxon>
        <taxon>Adinetida</taxon>
        <taxon>Adinetidae</taxon>
        <taxon>Adineta</taxon>
    </lineage>
</organism>
<reference evidence="2" key="1">
    <citation type="submission" date="2021-02" db="EMBL/GenBank/DDBJ databases">
        <authorList>
            <person name="Nowell W R."/>
        </authorList>
    </citation>
    <scope>NUCLEOTIDE SEQUENCE</scope>
</reference>
<dbReference type="Proteomes" id="UP000663877">
    <property type="component" value="Unassembled WGS sequence"/>
</dbReference>
<evidence type="ECO:0000256" key="1">
    <source>
        <dbReference type="SAM" id="Phobius"/>
    </source>
</evidence>
<dbReference type="AlphaFoldDB" id="A0A813PVP0"/>
<proteinExistence type="predicted"/>